<reference evidence="1" key="1">
    <citation type="submission" date="2024-02" db="EMBL/GenBank/DDBJ databases">
        <title>Metagenome Assembled Genome of Zalaria obscura JY119.</title>
        <authorList>
            <person name="Vighnesh L."/>
            <person name="Jagadeeshwari U."/>
            <person name="Venkata Ramana C."/>
            <person name="Sasikala C."/>
        </authorList>
    </citation>
    <scope>NUCLEOTIDE SEQUENCE</scope>
    <source>
        <strain evidence="1">JY119</strain>
    </source>
</reference>
<organism evidence="1 2">
    <name type="scientific">Zalaria obscura</name>
    <dbReference type="NCBI Taxonomy" id="2024903"/>
    <lineage>
        <taxon>Eukaryota</taxon>
        <taxon>Fungi</taxon>
        <taxon>Dikarya</taxon>
        <taxon>Ascomycota</taxon>
        <taxon>Pezizomycotina</taxon>
        <taxon>Dothideomycetes</taxon>
        <taxon>Dothideomycetidae</taxon>
        <taxon>Dothideales</taxon>
        <taxon>Zalariaceae</taxon>
        <taxon>Zalaria</taxon>
    </lineage>
</organism>
<evidence type="ECO:0000313" key="2">
    <source>
        <dbReference type="Proteomes" id="UP001320706"/>
    </source>
</evidence>
<proteinExistence type="predicted"/>
<evidence type="ECO:0000313" key="1">
    <source>
        <dbReference type="EMBL" id="KAK8219926.1"/>
    </source>
</evidence>
<gene>
    <name evidence="1" type="ORF">M8818_000341</name>
</gene>
<name>A0ACC3SN40_9PEZI</name>
<comment type="caution">
    <text evidence="1">The sequence shown here is derived from an EMBL/GenBank/DDBJ whole genome shotgun (WGS) entry which is preliminary data.</text>
</comment>
<sequence>MSGAAAPLASRLALEVGAANQRSHTPRSYRQLLLCGHSGEDRSNLDAQSPPTDADEACVSPITPQPSSQTSQHWYQTTYSEPGLQSSAGMTSGS</sequence>
<accession>A0ACC3SN40</accession>
<protein>
    <submittedName>
        <fullName evidence="1">Uncharacterized protein</fullName>
    </submittedName>
</protein>
<dbReference type="EMBL" id="JAMKPW020000002">
    <property type="protein sequence ID" value="KAK8219926.1"/>
    <property type="molecule type" value="Genomic_DNA"/>
</dbReference>
<dbReference type="Proteomes" id="UP001320706">
    <property type="component" value="Unassembled WGS sequence"/>
</dbReference>
<keyword evidence="2" id="KW-1185">Reference proteome</keyword>